<evidence type="ECO:0000313" key="1">
    <source>
        <dbReference type="EMBL" id="KAJ1094127.1"/>
    </source>
</evidence>
<protein>
    <submittedName>
        <fullName evidence="1">Uncharacterized protein</fullName>
    </submittedName>
</protein>
<gene>
    <name evidence="1" type="ORF">NDU88_007211</name>
</gene>
<comment type="caution">
    <text evidence="1">The sequence shown here is derived from an EMBL/GenBank/DDBJ whole genome shotgun (WGS) entry which is preliminary data.</text>
</comment>
<name>A0AAV7LUR2_PLEWA</name>
<feature type="non-terminal residue" evidence="1">
    <location>
        <position position="1"/>
    </location>
</feature>
<evidence type="ECO:0000313" key="2">
    <source>
        <dbReference type="Proteomes" id="UP001066276"/>
    </source>
</evidence>
<feature type="non-terminal residue" evidence="1">
    <location>
        <position position="78"/>
    </location>
</feature>
<accession>A0AAV7LUR2</accession>
<reference evidence="1" key="1">
    <citation type="journal article" date="2022" name="bioRxiv">
        <title>Sequencing and chromosome-scale assembly of the giantPleurodeles waltlgenome.</title>
        <authorList>
            <person name="Brown T."/>
            <person name="Elewa A."/>
            <person name="Iarovenko S."/>
            <person name="Subramanian E."/>
            <person name="Araus A.J."/>
            <person name="Petzold A."/>
            <person name="Susuki M."/>
            <person name="Suzuki K.-i.T."/>
            <person name="Hayashi T."/>
            <person name="Toyoda A."/>
            <person name="Oliveira C."/>
            <person name="Osipova E."/>
            <person name="Leigh N.D."/>
            <person name="Simon A."/>
            <person name="Yun M.H."/>
        </authorList>
    </citation>
    <scope>NUCLEOTIDE SEQUENCE</scope>
    <source>
        <strain evidence="1">20211129_DDA</strain>
        <tissue evidence="1">Liver</tissue>
    </source>
</reference>
<dbReference type="Proteomes" id="UP001066276">
    <property type="component" value="Chromosome 11"/>
</dbReference>
<proteinExistence type="predicted"/>
<organism evidence="1 2">
    <name type="scientific">Pleurodeles waltl</name>
    <name type="common">Iberian ribbed newt</name>
    <dbReference type="NCBI Taxonomy" id="8319"/>
    <lineage>
        <taxon>Eukaryota</taxon>
        <taxon>Metazoa</taxon>
        <taxon>Chordata</taxon>
        <taxon>Craniata</taxon>
        <taxon>Vertebrata</taxon>
        <taxon>Euteleostomi</taxon>
        <taxon>Amphibia</taxon>
        <taxon>Batrachia</taxon>
        <taxon>Caudata</taxon>
        <taxon>Salamandroidea</taxon>
        <taxon>Salamandridae</taxon>
        <taxon>Pleurodelinae</taxon>
        <taxon>Pleurodeles</taxon>
    </lineage>
</organism>
<sequence length="78" mass="8311">ALMLGLDQVPSRTSVRASLNGRSCSEGVTPGTVWLQLEQESASVDAPPAPCWSRDENRGSRAGNASLKALGYTAWYDT</sequence>
<dbReference type="EMBL" id="JANPWB010000015">
    <property type="protein sequence ID" value="KAJ1094127.1"/>
    <property type="molecule type" value="Genomic_DNA"/>
</dbReference>
<dbReference type="AlphaFoldDB" id="A0AAV7LUR2"/>
<keyword evidence="2" id="KW-1185">Reference proteome</keyword>